<dbReference type="HOGENOM" id="CLU_2500839_0_0_1"/>
<feature type="region of interest" description="Disordered" evidence="1">
    <location>
        <begin position="1"/>
        <end position="20"/>
    </location>
</feature>
<proteinExistence type="predicted"/>
<reference evidence="2 3" key="2">
    <citation type="journal article" date="2010" name="Nucleic Acids Res.">
        <title>BeetleBase in 2010: revisions to provide comprehensive genomic information for Tribolium castaneum.</title>
        <authorList>
            <person name="Kim H.S."/>
            <person name="Murphy T."/>
            <person name="Xia J."/>
            <person name="Caragea D."/>
            <person name="Park Y."/>
            <person name="Beeman R.W."/>
            <person name="Lorenzen M.D."/>
            <person name="Butcher S."/>
            <person name="Manak J.R."/>
            <person name="Brown S.J."/>
        </authorList>
    </citation>
    <scope>GENOME REANNOTATION</scope>
    <source>
        <strain evidence="2 3">Georgia GA2</strain>
    </source>
</reference>
<reference evidence="2 3" key="1">
    <citation type="journal article" date="2008" name="Nature">
        <title>The genome of the model beetle and pest Tribolium castaneum.</title>
        <authorList>
            <consortium name="Tribolium Genome Sequencing Consortium"/>
            <person name="Richards S."/>
            <person name="Gibbs R.A."/>
            <person name="Weinstock G.M."/>
            <person name="Brown S.J."/>
            <person name="Denell R."/>
            <person name="Beeman R.W."/>
            <person name="Gibbs R."/>
            <person name="Beeman R.W."/>
            <person name="Brown S.J."/>
            <person name="Bucher G."/>
            <person name="Friedrich M."/>
            <person name="Grimmelikhuijzen C.J."/>
            <person name="Klingler M."/>
            <person name="Lorenzen M."/>
            <person name="Richards S."/>
            <person name="Roth S."/>
            <person name="Schroder R."/>
            <person name="Tautz D."/>
            <person name="Zdobnov E.M."/>
            <person name="Muzny D."/>
            <person name="Gibbs R.A."/>
            <person name="Weinstock G.M."/>
            <person name="Attaway T."/>
            <person name="Bell S."/>
            <person name="Buhay C.J."/>
            <person name="Chandrabose M.N."/>
            <person name="Chavez D."/>
            <person name="Clerk-Blankenburg K.P."/>
            <person name="Cree A."/>
            <person name="Dao M."/>
            <person name="Davis C."/>
            <person name="Chacko J."/>
            <person name="Dinh H."/>
            <person name="Dugan-Rocha S."/>
            <person name="Fowler G."/>
            <person name="Garner T.T."/>
            <person name="Garnes J."/>
            <person name="Gnirke A."/>
            <person name="Hawes A."/>
            <person name="Hernandez J."/>
            <person name="Hines S."/>
            <person name="Holder M."/>
            <person name="Hume J."/>
            <person name="Jhangiani S.N."/>
            <person name="Joshi V."/>
            <person name="Khan Z.M."/>
            <person name="Jackson L."/>
            <person name="Kovar C."/>
            <person name="Kowis A."/>
            <person name="Lee S."/>
            <person name="Lewis L.R."/>
            <person name="Margolis J."/>
            <person name="Morgan M."/>
            <person name="Nazareth L.V."/>
            <person name="Nguyen N."/>
            <person name="Okwuonu G."/>
            <person name="Parker D."/>
            <person name="Richards S."/>
            <person name="Ruiz S.J."/>
            <person name="Santibanez J."/>
            <person name="Savard J."/>
            <person name="Scherer S.E."/>
            <person name="Schneider B."/>
            <person name="Sodergren E."/>
            <person name="Tautz D."/>
            <person name="Vattahil S."/>
            <person name="Villasana D."/>
            <person name="White C.S."/>
            <person name="Wright R."/>
            <person name="Park Y."/>
            <person name="Beeman R.W."/>
            <person name="Lord J."/>
            <person name="Oppert B."/>
            <person name="Lorenzen M."/>
            <person name="Brown S."/>
            <person name="Wang L."/>
            <person name="Savard J."/>
            <person name="Tautz D."/>
            <person name="Richards S."/>
            <person name="Weinstock G."/>
            <person name="Gibbs R.A."/>
            <person name="Liu Y."/>
            <person name="Worley K."/>
            <person name="Weinstock G."/>
            <person name="Elsik C.G."/>
            <person name="Reese J.T."/>
            <person name="Elhaik E."/>
            <person name="Landan G."/>
            <person name="Graur D."/>
            <person name="Arensburger P."/>
            <person name="Atkinson P."/>
            <person name="Beeman R.W."/>
            <person name="Beidler J."/>
            <person name="Brown S.J."/>
            <person name="Demuth J.P."/>
            <person name="Drury D.W."/>
            <person name="Du Y.Z."/>
            <person name="Fujiwara H."/>
            <person name="Lorenzen M."/>
            <person name="Maselli V."/>
            <person name="Osanai M."/>
            <person name="Park Y."/>
            <person name="Robertson H.M."/>
            <person name="Tu Z."/>
            <person name="Wang J.J."/>
            <person name="Wang S."/>
            <person name="Richards S."/>
            <person name="Song H."/>
            <person name="Zhang L."/>
            <person name="Sodergren E."/>
            <person name="Werner D."/>
            <person name="Stanke M."/>
            <person name="Morgenstern B."/>
            <person name="Solovyev V."/>
            <person name="Kosarev P."/>
            <person name="Brown G."/>
            <person name="Chen H.C."/>
            <person name="Ermolaeva O."/>
            <person name="Hlavina W."/>
            <person name="Kapustin Y."/>
            <person name="Kiryutin B."/>
            <person name="Kitts P."/>
            <person name="Maglott D."/>
            <person name="Pruitt K."/>
            <person name="Sapojnikov V."/>
            <person name="Souvorov A."/>
            <person name="Mackey A.J."/>
            <person name="Waterhouse R.M."/>
            <person name="Wyder S."/>
            <person name="Zdobnov E.M."/>
            <person name="Zdobnov E.M."/>
            <person name="Wyder S."/>
            <person name="Kriventseva E.V."/>
            <person name="Kadowaki T."/>
            <person name="Bork P."/>
            <person name="Aranda M."/>
            <person name="Bao R."/>
            <person name="Beermann A."/>
            <person name="Berns N."/>
            <person name="Bolognesi R."/>
            <person name="Bonneton F."/>
            <person name="Bopp D."/>
            <person name="Brown S.J."/>
            <person name="Bucher G."/>
            <person name="Butts T."/>
            <person name="Chaumot A."/>
            <person name="Denell R.E."/>
            <person name="Ferrier D.E."/>
            <person name="Friedrich M."/>
            <person name="Gordon C.M."/>
            <person name="Jindra M."/>
            <person name="Klingler M."/>
            <person name="Lan Q."/>
            <person name="Lattorff H.M."/>
            <person name="Laudet V."/>
            <person name="von Levetsow C."/>
            <person name="Liu Z."/>
            <person name="Lutz R."/>
            <person name="Lynch J.A."/>
            <person name="da Fonseca R.N."/>
            <person name="Posnien N."/>
            <person name="Reuter R."/>
            <person name="Roth S."/>
            <person name="Savard J."/>
            <person name="Schinko J.B."/>
            <person name="Schmitt C."/>
            <person name="Schoppmeier M."/>
            <person name="Schroder R."/>
            <person name="Shippy T.D."/>
            <person name="Simonnet F."/>
            <person name="Marques-Souza H."/>
            <person name="Tautz D."/>
            <person name="Tomoyasu Y."/>
            <person name="Trauner J."/>
            <person name="Van der Zee M."/>
            <person name="Vervoort M."/>
            <person name="Wittkopp N."/>
            <person name="Wimmer E.A."/>
            <person name="Yang X."/>
            <person name="Jones A.K."/>
            <person name="Sattelle D.B."/>
            <person name="Ebert P.R."/>
            <person name="Nelson D."/>
            <person name="Scott J.G."/>
            <person name="Beeman R.W."/>
            <person name="Muthukrishnan S."/>
            <person name="Kramer K.J."/>
            <person name="Arakane Y."/>
            <person name="Beeman R.W."/>
            <person name="Zhu Q."/>
            <person name="Hogenkamp D."/>
            <person name="Dixit R."/>
            <person name="Oppert B."/>
            <person name="Jiang H."/>
            <person name="Zou Z."/>
            <person name="Marshall J."/>
            <person name="Elpidina E."/>
            <person name="Vinokurov K."/>
            <person name="Oppert C."/>
            <person name="Zou Z."/>
            <person name="Evans J."/>
            <person name="Lu Z."/>
            <person name="Zhao P."/>
            <person name="Sumathipala N."/>
            <person name="Altincicek B."/>
            <person name="Vilcinskas A."/>
            <person name="Williams M."/>
            <person name="Hultmark D."/>
            <person name="Hetru C."/>
            <person name="Jiang H."/>
            <person name="Grimmelikhuijzen C.J."/>
            <person name="Hauser F."/>
            <person name="Cazzamali G."/>
            <person name="Williamson M."/>
            <person name="Park Y."/>
            <person name="Li B."/>
            <person name="Tanaka Y."/>
            <person name="Predel R."/>
            <person name="Neupert S."/>
            <person name="Schachtner J."/>
            <person name="Verleyen P."/>
            <person name="Raible F."/>
            <person name="Bork P."/>
            <person name="Friedrich M."/>
            <person name="Walden K.K."/>
            <person name="Robertson H.M."/>
            <person name="Angeli S."/>
            <person name="Foret S."/>
            <person name="Bucher G."/>
            <person name="Schuetz S."/>
            <person name="Maleszka R."/>
            <person name="Wimmer E.A."/>
            <person name="Beeman R.W."/>
            <person name="Lorenzen M."/>
            <person name="Tomoyasu Y."/>
            <person name="Miller S.C."/>
            <person name="Grossmann D."/>
            <person name="Bucher G."/>
        </authorList>
    </citation>
    <scope>NUCLEOTIDE SEQUENCE [LARGE SCALE GENOMIC DNA]</scope>
    <source>
        <strain evidence="2 3">Georgia GA2</strain>
    </source>
</reference>
<dbReference type="AlphaFoldDB" id="D6X1V3"/>
<dbReference type="EMBL" id="KQ971371">
    <property type="protein sequence ID" value="EFA10169.1"/>
    <property type="molecule type" value="Genomic_DNA"/>
</dbReference>
<dbReference type="InParanoid" id="D6X1V3"/>
<dbReference type="Proteomes" id="UP000007266">
    <property type="component" value="Linkage group 9"/>
</dbReference>
<evidence type="ECO:0000313" key="3">
    <source>
        <dbReference type="Proteomes" id="UP000007266"/>
    </source>
</evidence>
<keyword evidence="3" id="KW-1185">Reference proteome</keyword>
<organism evidence="2 3">
    <name type="scientific">Tribolium castaneum</name>
    <name type="common">Red flour beetle</name>
    <dbReference type="NCBI Taxonomy" id="7070"/>
    <lineage>
        <taxon>Eukaryota</taxon>
        <taxon>Metazoa</taxon>
        <taxon>Ecdysozoa</taxon>
        <taxon>Arthropoda</taxon>
        <taxon>Hexapoda</taxon>
        <taxon>Insecta</taxon>
        <taxon>Pterygota</taxon>
        <taxon>Neoptera</taxon>
        <taxon>Endopterygota</taxon>
        <taxon>Coleoptera</taxon>
        <taxon>Polyphaga</taxon>
        <taxon>Cucujiformia</taxon>
        <taxon>Tenebrionidae</taxon>
        <taxon>Tenebrionidae incertae sedis</taxon>
        <taxon>Tribolium</taxon>
    </lineage>
</organism>
<sequence>MDSFVCEQARERGRPARQKTRNTKRCKLIIGMKPDLKPVIYNYHTYLRIPNEIVAMNREIDGVVQFNLLARITPVRISMLLCHVKH</sequence>
<evidence type="ECO:0000256" key="1">
    <source>
        <dbReference type="SAM" id="MobiDB-lite"/>
    </source>
</evidence>
<accession>D6X1V3</accession>
<gene>
    <name evidence="2" type="primary">GLEAN_12359</name>
    <name evidence="2" type="ORF">TcasGA2_TC012359</name>
</gene>
<name>D6X1V3_TRICA</name>
<protein>
    <submittedName>
        <fullName evidence="2">Uncharacterized protein</fullName>
    </submittedName>
</protein>
<evidence type="ECO:0000313" key="2">
    <source>
        <dbReference type="EMBL" id="EFA10169.1"/>
    </source>
</evidence>